<keyword evidence="5" id="KW-0547">Nucleotide-binding</keyword>
<keyword evidence="10" id="KW-1185">Reference proteome</keyword>
<dbReference type="GO" id="GO:0016887">
    <property type="term" value="F:ATP hydrolysis activity"/>
    <property type="evidence" value="ECO:0007669"/>
    <property type="project" value="InterPro"/>
</dbReference>
<gene>
    <name evidence="9" type="ORF">R5R33_00485</name>
</gene>
<dbReference type="InterPro" id="IPR032423">
    <property type="entry name" value="AAA_assoc_2"/>
</dbReference>
<accession>A0AAU0MZL3</accession>
<dbReference type="SUPFAM" id="SSF52540">
    <property type="entry name" value="P-loop containing nucleoside triphosphate hydrolases"/>
    <property type="match status" value="1"/>
</dbReference>
<keyword evidence="4" id="KW-0235">DNA replication</keyword>
<keyword evidence="6" id="KW-0067">ATP-binding</keyword>
<feature type="domain" description="AAA+ ATPase" evidence="8">
    <location>
        <begin position="47"/>
        <end position="164"/>
    </location>
</feature>
<dbReference type="Pfam" id="PF12002">
    <property type="entry name" value="MgsA_C"/>
    <property type="match status" value="1"/>
</dbReference>
<dbReference type="PANTHER" id="PTHR13779">
    <property type="entry name" value="WERNER HELICASE-INTERACTING PROTEIN 1 FAMILY MEMBER"/>
    <property type="match status" value="1"/>
</dbReference>
<dbReference type="Pfam" id="PF00004">
    <property type="entry name" value="AAA"/>
    <property type="match status" value="1"/>
</dbReference>
<dbReference type="Gene3D" id="1.10.8.60">
    <property type="match status" value="1"/>
</dbReference>
<dbReference type="InterPro" id="IPR027417">
    <property type="entry name" value="P-loop_NTPase"/>
</dbReference>
<dbReference type="GO" id="GO:0017116">
    <property type="term" value="F:single-stranded DNA helicase activity"/>
    <property type="evidence" value="ECO:0007669"/>
    <property type="project" value="TreeGrafter"/>
</dbReference>
<dbReference type="InterPro" id="IPR021886">
    <property type="entry name" value="MgsA_C"/>
</dbReference>
<evidence type="ECO:0000256" key="6">
    <source>
        <dbReference type="ARBA" id="ARBA00022840"/>
    </source>
</evidence>
<feature type="region of interest" description="Disordered" evidence="7">
    <location>
        <begin position="435"/>
        <end position="454"/>
    </location>
</feature>
<evidence type="ECO:0000256" key="7">
    <source>
        <dbReference type="SAM" id="MobiDB-lite"/>
    </source>
</evidence>
<proteinExistence type="inferred from homology"/>
<dbReference type="GO" id="GO:0006261">
    <property type="term" value="P:DNA-templated DNA replication"/>
    <property type="evidence" value="ECO:0007669"/>
    <property type="project" value="TreeGrafter"/>
</dbReference>
<evidence type="ECO:0000259" key="8">
    <source>
        <dbReference type="SMART" id="SM00382"/>
    </source>
</evidence>
<dbReference type="KEGG" id="mpaf:R5R33_00485"/>
<dbReference type="CDD" id="cd00009">
    <property type="entry name" value="AAA"/>
    <property type="match status" value="1"/>
</dbReference>
<dbReference type="GO" id="GO:0005524">
    <property type="term" value="F:ATP binding"/>
    <property type="evidence" value="ECO:0007669"/>
    <property type="project" value="UniProtKB-KW"/>
</dbReference>
<dbReference type="PANTHER" id="PTHR13779:SF7">
    <property type="entry name" value="ATPASE WRNIP1"/>
    <property type="match status" value="1"/>
</dbReference>
<evidence type="ECO:0000313" key="9">
    <source>
        <dbReference type="EMBL" id="WOX05655.1"/>
    </source>
</evidence>
<reference evidence="9 10" key="1">
    <citation type="submission" date="2023-10" db="EMBL/GenBank/DDBJ databases">
        <title>Description of Microbulbifer bruguierae sp. nov., isolated from the sediments of mangrove plant Bruguiera sexangula and comparative genomic analyses of the genus Microbulbifer.</title>
        <authorList>
            <person name="Long M."/>
        </authorList>
    </citation>
    <scope>NUCLEOTIDE SEQUENCE [LARGE SCALE GENOMIC DNA]</scope>
    <source>
        <strain evidence="9 10">SPO729</strain>
    </source>
</reference>
<organism evidence="9 10">
    <name type="scientific">Microbulbifer pacificus</name>
    <dbReference type="NCBI Taxonomy" id="407164"/>
    <lineage>
        <taxon>Bacteria</taxon>
        <taxon>Pseudomonadati</taxon>
        <taxon>Pseudomonadota</taxon>
        <taxon>Gammaproteobacteria</taxon>
        <taxon>Cellvibrionales</taxon>
        <taxon>Microbulbiferaceae</taxon>
        <taxon>Microbulbifer</taxon>
    </lineage>
</organism>
<dbReference type="InterPro" id="IPR051314">
    <property type="entry name" value="AAA_ATPase_RarA/MGS1/WRNIP1"/>
</dbReference>
<protein>
    <recommendedName>
        <fullName evidence="3">Replication-associated recombination protein A</fullName>
    </recommendedName>
</protein>
<dbReference type="Pfam" id="PF16193">
    <property type="entry name" value="AAA_assoc_2"/>
    <property type="match status" value="1"/>
</dbReference>
<evidence type="ECO:0000256" key="3">
    <source>
        <dbReference type="ARBA" id="ARBA00020776"/>
    </source>
</evidence>
<dbReference type="GO" id="GO:0008047">
    <property type="term" value="F:enzyme activator activity"/>
    <property type="evidence" value="ECO:0007669"/>
    <property type="project" value="TreeGrafter"/>
</dbReference>
<dbReference type="Gene3D" id="3.40.50.300">
    <property type="entry name" value="P-loop containing nucleotide triphosphate hydrolases"/>
    <property type="match status" value="1"/>
</dbReference>
<dbReference type="GO" id="GO:0000731">
    <property type="term" value="P:DNA synthesis involved in DNA repair"/>
    <property type="evidence" value="ECO:0007669"/>
    <property type="project" value="TreeGrafter"/>
</dbReference>
<comment type="function">
    <text evidence="1">DNA-dependent ATPase that plays important roles in cellular responses to stalled DNA replication processes.</text>
</comment>
<dbReference type="RefSeq" id="WP_318954125.1">
    <property type="nucleotide sequence ID" value="NZ_CP137555.1"/>
</dbReference>
<dbReference type="CDD" id="cd18139">
    <property type="entry name" value="HLD_clamp_RarA"/>
    <property type="match status" value="1"/>
</dbReference>
<dbReference type="FunFam" id="1.20.272.10:FF:000001">
    <property type="entry name" value="Putative AAA family ATPase"/>
    <property type="match status" value="1"/>
</dbReference>
<dbReference type="Gene3D" id="1.10.3710.10">
    <property type="entry name" value="DNA polymerase III clamp loader subunits, C-terminal domain"/>
    <property type="match status" value="1"/>
</dbReference>
<evidence type="ECO:0000313" key="10">
    <source>
        <dbReference type="Proteomes" id="UP001302477"/>
    </source>
</evidence>
<dbReference type="InterPro" id="IPR003593">
    <property type="entry name" value="AAA+_ATPase"/>
</dbReference>
<dbReference type="InterPro" id="IPR003959">
    <property type="entry name" value="ATPase_AAA_core"/>
</dbReference>
<comment type="similarity">
    <text evidence="2">Belongs to the AAA ATPase family. RarA/MGS1/WRNIP1 subfamily.</text>
</comment>
<sequence>MNDLFRAPPRHQPLAARMRPHSLAHYVGQTHLLGPGKPLREAVERGQLHSMVLWGPPGVGKTTFARLLAQECDVRFATLSAVLAGVKEIRQAVAEAEQHAAQFGRGTILFVDEVHRFNKAQQDAFLPYVEEGTVTFVGATTENPSFELNNALLSRCRVYLLRSLSQPELLGLLQRALTEDEELRARNIQMTPEVLERITLSADGDARSALNLLEIACDLSREEGGRQVVDDDVLAEVLSADVRRFDKGGEYFYDQISALHKSVRGSDPDAALYWFARMIDGGCDPLYVARRVVRMASEDIGNADPRALEIALSAWDVQERLGSPEGELAIAQAVVYLAIAAKSNAVYSAYKRVLADIRREPSYEVPIHLRNAPTKLAKEMAHGAEYRYAHDEPDAFAAGENYFPEAIAGRCYYHPVNRGLELKIEEKLQRLRALNRASPQQRYTEERGSDTHKR</sequence>
<dbReference type="SUPFAM" id="SSF48019">
    <property type="entry name" value="post-AAA+ oligomerization domain-like"/>
    <property type="match status" value="1"/>
</dbReference>
<evidence type="ECO:0000256" key="2">
    <source>
        <dbReference type="ARBA" id="ARBA00008959"/>
    </source>
</evidence>
<dbReference type="Proteomes" id="UP001302477">
    <property type="component" value="Chromosome"/>
</dbReference>
<dbReference type="InterPro" id="IPR008921">
    <property type="entry name" value="DNA_pol3_clamp-load_cplx_C"/>
</dbReference>
<dbReference type="FunFam" id="3.40.50.300:FF:000137">
    <property type="entry name" value="Replication-associated recombination protein A"/>
    <property type="match status" value="1"/>
</dbReference>
<evidence type="ECO:0000256" key="5">
    <source>
        <dbReference type="ARBA" id="ARBA00022741"/>
    </source>
</evidence>
<dbReference type="SMART" id="SM00382">
    <property type="entry name" value="AAA"/>
    <property type="match status" value="1"/>
</dbReference>
<dbReference type="Gene3D" id="1.20.272.10">
    <property type="match status" value="1"/>
</dbReference>
<evidence type="ECO:0000256" key="4">
    <source>
        <dbReference type="ARBA" id="ARBA00022705"/>
    </source>
</evidence>
<dbReference type="EMBL" id="CP137555">
    <property type="protein sequence ID" value="WOX05655.1"/>
    <property type="molecule type" value="Genomic_DNA"/>
</dbReference>
<feature type="compositionally biased region" description="Basic and acidic residues" evidence="7">
    <location>
        <begin position="443"/>
        <end position="454"/>
    </location>
</feature>
<evidence type="ECO:0000256" key="1">
    <source>
        <dbReference type="ARBA" id="ARBA00002393"/>
    </source>
</evidence>
<dbReference type="AlphaFoldDB" id="A0AAU0MZL3"/>
<dbReference type="GO" id="GO:0003677">
    <property type="term" value="F:DNA binding"/>
    <property type="evidence" value="ECO:0007669"/>
    <property type="project" value="InterPro"/>
</dbReference>
<name>A0AAU0MZL3_9GAMM</name>